<dbReference type="Pfam" id="PF17667">
    <property type="entry name" value="Pkinase_fungal"/>
    <property type="match status" value="1"/>
</dbReference>
<dbReference type="PANTHER" id="PTHR38248">
    <property type="entry name" value="FUNK1 6"/>
    <property type="match status" value="1"/>
</dbReference>
<gene>
    <name evidence="2" type="ORF">BD626DRAFT_4118</name>
</gene>
<dbReference type="PANTHER" id="PTHR38248:SF2">
    <property type="entry name" value="FUNK1 11"/>
    <property type="match status" value="1"/>
</dbReference>
<feature type="domain" description="Fungal-type protein kinase" evidence="1">
    <location>
        <begin position="19"/>
        <end position="265"/>
    </location>
</feature>
<comment type="caution">
    <text evidence="2">The sequence shown here is derived from an EMBL/GenBank/DDBJ whole genome shotgun (WGS) entry which is preliminary data.</text>
</comment>
<sequence>EIPFSLEVGPLNVTIYPWDPVHRQYGLAGRGTRVLTATCKGGCIDRRERPVDPEQPLVVKIYWPDASRQSEVDLVDEVLEAASECGDLVTPEHMPRIFATQDYEELKTDRIRGLLNIHYRTSKVSSKEGYVQSESQVVGSRVLRLVVSEILHNAEEALQQPLRCFMTVFFESQKCHFNAWRYGIHHNDLSLPNLMWRYDMESKRVTGVLNDWDLGVGKKSRHADHGGVTGTVPFMSIDLLDHPLGGTPHLYRHDLEAMTWILTWAFLVYRRIPREEASATFDQGVTPRARQRADMPSELRDWLINDYATCARNKTHFLGSLVYRPPEPAEDFQEGWKLTVKLLYLLKEERHIRFKLVAGKHMSYEQEPDDPEKYLRSQWEVIEAHVDETGKLRYLLDLKPDEL</sequence>
<organism evidence="2 3">
    <name type="scientific">Schizophyllum amplum</name>
    <dbReference type="NCBI Taxonomy" id="97359"/>
    <lineage>
        <taxon>Eukaryota</taxon>
        <taxon>Fungi</taxon>
        <taxon>Dikarya</taxon>
        <taxon>Basidiomycota</taxon>
        <taxon>Agaricomycotina</taxon>
        <taxon>Agaricomycetes</taxon>
        <taxon>Agaricomycetidae</taxon>
        <taxon>Agaricales</taxon>
        <taxon>Schizophyllaceae</taxon>
        <taxon>Schizophyllum</taxon>
    </lineage>
</organism>
<dbReference type="AlphaFoldDB" id="A0A550CW58"/>
<feature type="non-terminal residue" evidence="2">
    <location>
        <position position="1"/>
    </location>
</feature>
<evidence type="ECO:0000259" key="1">
    <source>
        <dbReference type="Pfam" id="PF17667"/>
    </source>
</evidence>
<evidence type="ECO:0000313" key="3">
    <source>
        <dbReference type="Proteomes" id="UP000320762"/>
    </source>
</evidence>
<dbReference type="InterPro" id="IPR040976">
    <property type="entry name" value="Pkinase_fungal"/>
</dbReference>
<dbReference type="OrthoDB" id="5569250at2759"/>
<keyword evidence="3" id="KW-1185">Reference proteome</keyword>
<dbReference type="EMBL" id="VDMD01000001">
    <property type="protein sequence ID" value="TRM69021.1"/>
    <property type="molecule type" value="Genomic_DNA"/>
</dbReference>
<reference evidence="2 3" key="1">
    <citation type="journal article" date="2019" name="New Phytol.">
        <title>Comparative genomics reveals unique wood-decay strategies and fruiting body development in the Schizophyllaceae.</title>
        <authorList>
            <person name="Almasi E."/>
            <person name="Sahu N."/>
            <person name="Krizsan K."/>
            <person name="Balint B."/>
            <person name="Kovacs G.M."/>
            <person name="Kiss B."/>
            <person name="Cseklye J."/>
            <person name="Drula E."/>
            <person name="Henrissat B."/>
            <person name="Nagy I."/>
            <person name="Chovatia M."/>
            <person name="Adam C."/>
            <person name="LaButti K."/>
            <person name="Lipzen A."/>
            <person name="Riley R."/>
            <person name="Grigoriev I.V."/>
            <person name="Nagy L.G."/>
        </authorList>
    </citation>
    <scope>NUCLEOTIDE SEQUENCE [LARGE SCALE GENOMIC DNA]</scope>
    <source>
        <strain evidence="2 3">NL-1724</strain>
    </source>
</reference>
<dbReference type="SUPFAM" id="SSF56112">
    <property type="entry name" value="Protein kinase-like (PK-like)"/>
    <property type="match status" value="1"/>
</dbReference>
<proteinExistence type="predicted"/>
<name>A0A550CW58_9AGAR</name>
<protein>
    <recommendedName>
        <fullName evidence="1">Fungal-type protein kinase domain-containing protein</fullName>
    </recommendedName>
</protein>
<evidence type="ECO:0000313" key="2">
    <source>
        <dbReference type="EMBL" id="TRM69021.1"/>
    </source>
</evidence>
<accession>A0A550CW58</accession>
<dbReference type="InterPro" id="IPR011009">
    <property type="entry name" value="Kinase-like_dom_sf"/>
</dbReference>
<dbReference type="Proteomes" id="UP000320762">
    <property type="component" value="Unassembled WGS sequence"/>
</dbReference>